<dbReference type="OrthoDB" id="10015020at2759"/>
<organism evidence="2 3">
    <name type="scientific">Magallana gigas</name>
    <name type="common">Pacific oyster</name>
    <name type="synonym">Crassostrea gigas</name>
    <dbReference type="NCBI Taxonomy" id="29159"/>
    <lineage>
        <taxon>Eukaryota</taxon>
        <taxon>Metazoa</taxon>
        <taxon>Spiralia</taxon>
        <taxon>Lophotrochozoa</taxon>
        <taxon>Mollusca</taxon>
        <taxon>Bivalvia</taxon>
        <taxon>Autobranchia</taxon>
        <taxon>Pteriomorphia</taxon>
        <taxon>Ostreida</taxon>
        <taxon>Ostreoidea</taxon>
        <taxon>Ostreidae</taxon>
        <taxon>Magallana</taxon>
    </lineage>
</organism>
<feature type="compositionally biased region" description="Basic and acidic residues" evidence="1">
    <location>
        <begin position="309"/>
        <end position="319"/>
    </location>
</feature>
<dbReference type="EnsemblMetazoa" id="G35225.1">
    <property type="protein sequence ID" value="G35225.1:cds"/>
    <property type="gene ID" value="G35225"/>
</dbReference>
<dbReference type="Proteomes" id="UP000005408">
    <property type="component" value="Unassembled WGS sequence"/>
</dbReference>
<dbReference type="AlphaFoldDB" id="A0A8W8MT77"/>
<feature type="compositionally biased region" description="Polar residues" evidence="1">
    <location>
        <begin position="176"/>
        <end position="193"/>
    </location>
</feature>
<evidence type="ECO:0000313" key="2">
    <source>
        <dbReference type="EnsemblMetazoa" id="G35225.1:cds"/>
    </source>
</evidence>
<evidence type="ECO:0000313" key="3">
    <source>
        <dbReference type="Proteomes" id="UP000005408"/>
    </source>
</evidence>
<dbReference type="GeneID" id="105343148"/>
<feature type="compositionally biased region" description="Acidic residues" evidence="1">
    <location>
        <begin position="379"/>
        <end position="388"/>
    </location>
</feature>
<feature type="region of interest" description="Disordered" evidence="1">
    <location>
        <begin position="176"/>
        <end position="204"/>
    </location>
</feature>
<dbReference type="OMA" id="RPQHVDK"/>
<accession>A0A8W8MT77</accession>
<proteinExistence type="predicted"/>
<sequence>MTMPGERLLYGAAGEPQNTTVLMETIYKLKQEIQKSNAEKQALAEQLNCLILLVKRSWDGDHNASLHLSNIVGVPPPNFHHPNSPEGMTTNTPVPENERTKAVQLWERLAIKLLEQDNMKIQQEIHHRQQLYMERRQMYMDELLESHKKEMSQLPASRSKKSLEEVDKKFMKVYNKGSNINRPSSGTSTTQARAKSAVTRTRKDSSNGIELTINDILHPEHAHLRQETNTAFSGLYKLDKENTRHQSHSRLDYDDPDRYKPAGNLFDLDSVFGPDDQVPASKRPISAFLPNSLERQKQRPKSAGVFLTQKHERQLKYDTTRPVSGKPSEKKNNQRRKSAGPKLAGGQLQREQEYLNQGPVDAADSKEEGSPSNTPTQQYEEEESDEDQQPIRIKMKAHPKRPQHVDKFCNDLQEMEEMENEFKKNTIALQKKLGIGDTGMVF</sequence>
<protein>
    <submittedName>
        <fullName evidence="2">Uncharacterized protein</fullName>
    </submittedName>
</protein>
<name>A0A8W8MT77_MAGGI</name>
<dbReference type="KEGG" id="crg:105343148"/>
<dbReference type="RefSeq" id="XP_011448690.2">
    <property type="nucleotide sequence ID" value="XM_011450388.4"/>
</dbReference>
<evidence type="ECO:0000256" key="1">
    <source>
        <dbReference type="SAM" id="MobiDB-lite"/>
    </source>
</evidence>
<reference evidence="2" key="1">
    <citation type="submission" date="2022-08" db="UniProtKB">
        <authorList>
            <consortium name="EnsemblMetazoa"/>
        </authorList>
    </citation>
    <scope>IDENTIFICATION</scope>
    <source>
        <strain evidence="2">05x7-T-G4-1.051#20</strain>
    </source>
</reference>
<feature type="region of interest" description="Disordered" evidence="1">
    <location>
        <begin position="270"/>
        <end position="349"/>
    </location>
</feature>
<dbReference type="EnsemblMetazoa" id="G35225.2">
    <property type="protein sequence ID" value="G35225.2:cds"/>
    <property type="gene ID" value="G35225"/>
</dbReference>
<keyword evidence="3" id="KW-1185">Reference proteome</keyword>
<feature type="region of interest" description="Disordered" evidence="1">
    <location>
        <begin position="361"/>
        <end position="389"/>
    </location>
</feature>